<feature type="region of interest" description="Disordered" evidence="1">
    <location>
        <begin position="1"/>
        <end position="31"/>
    </location>
</feature>
<protein>
    <submittedName>
        <fullName evidence="2">Uncharacterized protein</fullName>
    </submittedName>
</protein>
<dbReference type="Proteomes" id="UP000233837">
    <property type="component" value="Unassembled WGS sequence"/>
</dbReference>
<sequence>MERLEASEPDSLNSCHVSPFQAGKRRAREEDEVEPIEQVRRMKFGGIAISNIEISNEKKIESFMHHNEEDITSEITEPTALIPSAELVTFPLDLHPPRADSTVLNLNSPADIASNSFHQPCLPPKHENTNKADLPVLGVDLNDPFYPYKKLGQVRSTAASECGSTTSSVEISESMRKWNEMKQNGFVSTVQVKASIPRLKKCQSRKKKDELKKIIHITKQEQINKHNNVTDPSQFLSGLNPGIIKHVRNSKQVNSIIKAMLQNEMLQKQNRHIGPLKRGSKEAVNKPLIPSYYNSTSEFNSECDDDDALTLKLSCSGTTAPKPEDITSLSIKAAKVALQWLTLIGHDIIARLAAIQRSKKRVKNAIEMELPHLFSRDLHSKQENELLFGYLLTRCSQKETFNVHLARWKAVFTQMEVSLTDEENQLEKWLRQVEELKSQCQEGLRYVNTNGFLHFEVANEIRILKSQEAFDKELAVRAAAASIYSTCNMIMTAENVPCF</sequence>
<reference evidence="2 3" key="1">
    <citation type="journal article" date="2016" name="Sci. Rep.">
        <title>The Dendrobium catenatum Lindl. genome sequence provides insights into polysaccharide synthase, floral development and adaptive evolution.</title>
        <authorList>
            <person name="Zhang G.Q."/>
            <person name="Xu Q."/>
            <person name="Bian C."/>
            <person name="Tsai W.C."/>
            <person name="Yeh C.M."/>
            <person name="Liu K.W."/>
            <person name="Yoshida K."/>
            <person name="Zhang L.S."/>
            <person name="Chang S.B."/>
            <person name="Chen F."/>
            <person name="Shi Y."/>
            <person name="Su Y.Y."/>
            <person name="Zhang Y.Q."/>
            <person name="Chen L.J."/>
            <person name="Yin Y."/>
            <person name="Lin M."/>
            <person name="Huang H."/>
            <person name="Deng H."/>
            <person name="Wang Z.W."/>
            <person name="Zhu S.L."/>
            <person name="Zhao X."/>
            <person name="Deng C."/>
            <person name="Niu S.C."/>
            <person name="Huang J."/>
            <person name="Wang M."/>
            <person name="Liu G.H."/>
            <person name="Yang H.J."/>
            <person name="Xiao X.J."/>
            <person name="Hsiao Y.Y."/>
            <person name="Wu W.L."/>
            <person name="Chen Y.Y."/>
            <person name="Mitsuda N."/>
            <person name="Ohme-Takagi M."/>
            <person name="Luo Y.B."/>
            <person name="Van de Peer Y."/>
            <person name="Liu Z.J."/>
        </authorList>
    </citation>
    <scope>NUCLEOTIDE SEQUENCE [LARGE SCALE GENOMIC DNA]</scope>
    <source>
        <tissue evidence="2">The whole plant</tissue>
    </source>
</reference>
<evidence type="ECO:0000256" key="1">
    <source>
        <dbReference type="SAM" id="MobiDB-lite"/>
    </source>
</evidence>
<accession>A0A2I0VN89</accession>
<keyword evidence="3" id="KW-1185">Reference proteome</keyword>
<reference evidence="2 3" key="2">
    <citation type="journal article" date="2017" name="Nature">
        <title>The Apostasia genome and the evolution of orchids.</title>
        <authorList>
            <person name="Zhang G.Q."/>
            <person name="Liu K.W."/>
            <person name="Li Z."/>
            <person name="Lohaus R."/>
            <person name="Hsiao Y.Y."/>
            <person name="Niu S.C."/>
            <person name="Wang J.Y."/>
            <person name="Lin Y.C."/>
            <person name="Xu Q."/>
            <person name="Chen L.J."/>
            <person name="Yoshida K."/>
            <person name="Fujiwara S."/>
            <person name="Wang Z.W."/>
            <person name="Zhang Y.Q."/>
            <person name="Mitsuda N."/>
            <person name="Wang M."/>
            <person name="Liu G.H."/>
            <person name="Pecoraro L."/>
            <person name="Huang H.X."/>
            <person name="Xiao X.J."/>
            <person name="Lin M."/>
            <person name="Wu X.Y."/>
            <person name="Wu W.L."/>
            <person name="Chen Y.Y."/>
            <person name="Chang S.B."/>
            <person name="Sakamoto S."/>
            <person name="Ohme-Takagi M."/>
            <person name="Yagi M."/>
            <person name="Zeng S.J."/>
            <person name="Shen C.Y."/>
            <person name="Yeh C.M."/>
            <person name="Luo Y.B."/>
            <person name="Tsai W.C."/>
            <person name="Van de Peer Y."/>
            <person name="Liu Z.J."/>
        </authorList>
    </citation>
    <scope>NUCLEOTIDE SEQUENCE [LARGE SCALE GENOMIC DNA]</scope>
    <source>
        <tissue evidence="2">The whole plant</tissue>
    </source>
</reference>
<dbReference type="PANTHER" id="PTHR33924:SF5">
    <property type="entry name" value="CATION-TRANSPORTING ATPASE"/>
    <property type="match status" value="1"/>
</dbReference>
<gene>
    <name evidence="2" type="ORF">MA16_Dca022327</name>
</gene>
<dbReference type="PANTHER" id="PTHR33924">
    <property type="entry name" value="CATION-TRANSPORTING ATPASE"/>
    <property type="match status" value="1"/>
</dbReference>
<name>A0A2I0VN89_9ASPA</name>
<proteinExistence type="predicted"/>
<dbReference type="EMBL" id="KZ503388">
    <property type="protein sequence ID" value="PKU64878.1"/>
    <property type="molecule type" value="Genomic_DNA"/>
</dbReference>
<evidence type="ECO:0000313" key="2">
    <source>
        <dbReference type="EMBL" id="PKU64878.1"/>
    </source>
</evidence>
<evidence type="ECO:0000313" key="3">
    <source>
        <dbReference type="Proteomes" id="UP000233837"/>
    </source>
</evidence>
<dbReference type="AlphaFoldDB" id="A0A2I0VN89"/>
<organism evidence="2 3">
    <name type="scientific">Dendrobium catenatum</name>
    <dbReference type="NCBI Taxonomy" id="906689"/>
    <lineage>
        <taxon>Eukaryota</taxon>
        <taxon>Viridiplantae</taxon>
        <taxon>Streptophyta</taxon>
        <taxon>Embryophyta</taxon>
        <taxon>Tracheophyta</taxon>
        <taxon>Spermatophyta</taxon>
        <taxon>Magnoliopsida</taxon>
        <taxon>Liliopsida</taxon>
        <taxon>Asparagales</taxon>
        <taxon>Orchidaceae</taxon>
        <taxon>Epidendroideae</taxon>
        <taxon>Malaxideae</taxon>
        <taxon>Dendrobiinae</taxon>
        <taxon>Dendrobium</taxon>
    </lineage>
</organism>